<dbReference type="Proteomes" id="UP001497482">
    <property type="component" value="Chromosome 12"/>
</dbReference>
<evidence type="ECO:0000313" key="3">
    <source>
        <dbReference type="Proteomes" id="UP001497482"/>
    </source>
</evidence>
<sequence>MSRATTVNHTSPPPSPLSPSHDPPSPDVRAQRGARGELALYADAHTAAHSPPTPKQAKKSQAGLSQTISMRGLACVCRATSAAKWGLAERIKAGSRDVGRLQLPGVTDEGVCGFA</sequence>
<gene>
    <name evidence="2" type="ORF">KC01_LOCUS7413</name>
</gene>
<reference evidence="2 3" key="1">
    <citation type="submission" date="2024-04" db="EMBL/GenBank/DDBJ databases">
        <authorList>
            <person name="Waldvogel A.-M."/>
            <person name="Schoenle A."/>
        </authorList>
    </citation>
    <scope>NUCLEOTIDE SEQUENCE [LARGE SCALE GENOMIC DNA]</scope>
</reference>
<feature type="region of interest" description="Disordered" evidence="1">
    <location>
        <begin position="1"/>
        <end position="64"/>
    </location>
</feature>
<dbReference type="AlphaFoldDB" id="A0AAV2JEQ0"/>
<organism evidence="2 3">
    <name type="scientific">Knipowitschia caucasica</name>
    <name type="common">Caucasian dwarf goby</name>
    <name type="synonym">Pomatoschistus caucasicus</name>
    <dbReference type="NCBI Taxonomy" id="637954"/>
    <lineage>
        <taxon>Eukaryota</taxon>
        <taxon>Metazoa</taxon>
        <taxon>Chordata</taxon>
        <taxon>Craniata</taxon>
        <taxon>Vertebrata</taxon>
        <taxon>Euteleostomi</taxon>
        <taxon>Actinopterygii</taxon>
        <taxon>Neopterygii</taxon>
        <taxon>Teleostei</taxon>
        <taxon>Neoteleostei</taxon>
        <taxon>Acanthomorphata</taxon>
        <taxon>Gobiaria</taxon>
        <taxon>Gobiiformes</taxon>
        <taxon>Gobioidei</taxon>
        <taxon>Gobiidae</taxon>
        <taxon>Gobiinae</taxon>
        <taxon>Knipowitschia</taxon>
    </lineage>
</organism>
<accession>A0AAV2JEQ0</accession>
<feature type="compositionally biased region" description="Polar residues" evidence="1">
    <location>
        <begin position="1"/>
        <end position="10"/>
    </location>
</feature>
<dbReference type="EMBL" id="OZ035834">
    <property type="protein sequence ID" value="CAL1575945.1"/>
    <property type="molecule type" value="Genomic_DNA"/>
</dbReference>
<evidence type="ECO:0000313" key="2">
    <source>
        <dbReference type="EMBL" id="CAL1575945.1"/>
    </source>
</evidence>
<feature type="compositionally biased region" description="Pro residues" evidence="1">
    <location>
        <begin position="11"/>
        <end position="26"/>
    </location>
</feature>
<keyword evidence="3" id="KW-1185">Reference proteome</keyword>
<proteinExistence type="predicted"/>
<name>A0AAV2JEQ0_KNICA</name>
<protein>
    <submittedName>
        <fullName evidence="2">Uncharacterized protein</fullName>
    </submittedName>
</protein>
<evidence type="ECO:0000256" key="1">
    <source>
        <dbReference type="SAM" id="MobiDB-lite"/>
    </source>
</evidence>